<keyword evidence="2" id="KW-1185">Reference proteome</keyword>
<reference evidence="1 2" key="1">
    <citation type="submission" date="2019-03" db="EMBL/GenBank/DDBJ databases">
        <title>First draft genome of Liparis tanakae, snailfish: a comprehensive survey of snailfish specific genes.</title>
        <authorList>
            <person name="Kim W."/>
            <person name="Song I."/>
            <person name="Jeong J.-H."/>
            <person name="Kim D."/>
            <person name="Kim S."/>
            <person name="Ryu S."/>
            <person name="Song J.Y."/>
            <person name="Lee S.K."/>
        </authorList>
    </citation>
    <scope>NUCLEOTIDE SEQUENCE [LARGE SCALE GENOMIC DNA]</scope>
    <source>
        <tissue evidence="1">Muscle</tissue>
    </source>
</reference>
<protein>
    <submittedName>
        <fullName evidence="1">Uncharacterized protein</fullName>
    </submittedName>
</protein>
<name>A0A4Z2EZK7_9TELE</name>
<sequence>MPSESPRLWLRVWVEERGFFRHGEVWMAVLVLALGLRVIGKVKELICGGAQHRRVGPGVSG</sequence>
<evidence type="ECO:0000313" key="2">
    <source>
        <dbReference type="Proteomes" id="UP000314294"/>
    </source>
</evidence>
<organism evidence="1 2">
    <name type="scientific">Liparis tanakae</name>
    <name type="common">Tanaka's snailfish</name>
    <dbReference type="NCBI Taxonomy" id="230148"/>
    <lineage>
        <taxon>Eukaryota</taxon>
        <taxon>Metazoa</taxon>
        <taxon>Chordata</taxon>
        <taxon>Craniata</taxon>
        <taxon>Vertebrata</taxon>
        <taxon>Euteleostomi</taxon>
        <taxon>Actinopterygii</taxon>
        <taxon>Neopterygii</taxon>
        <taxon>Teleostei</taxon>
        <taxon>Neoteleostei</taxon>
        <taxon>Acanthomorphata</taxon>
        <taxon>Eupercaria</taxon>
        <taxon>Perciformes</taxon>
        <taxon>Cottioidei</taxon>
        <taxon>Cottales</taxon>
        <taxon>Liparidae</taxon>
        <taxon>Liparis</taxon>
    </lineage>
</organism>
<dbReference type="EMBL" id="SRLO01001999">
    <property type="protein sequence ID" value="TNN34289.1"/>
    <property type="molecule type" value="Genomic_DNA"/>
</dbReference>
<dbReference type="Proteomes" id="UP000314294">
    <property type="component" value="Unassembled WGS sequence"/>
</dbReference>
<comment type="caution">
    <text evidence="1">The sequence shown here is derived from an EMBL/GenBank/DDBJ whole genome shotgun (WGS) entry which is preliminary data.</text>
</comment>
<proteinExistence type="predicted"/>
<gene>
    <name evidence="1" type="ORF">EYF80_055552</name>
</gene>
<dbReference type="AlphaFoldDB" id="A0A4Z2EZK7"/>
<accession>A0A4Z2EZK7</accession>
<evidence type="ECO:0000313" key="1">
    <source>
        <dbReference type="EMBL" id="TNN34289.1"/>
    </source>
</evidence>